<name>A0A2N0P621_9GLOM</name>
<evidence type="ECO:0000313" key="1">
    <source>
        <dbReference type="EMBL" id="PKC02268.1"/>
    </source>
</evidence>
<dbReference type="Proteomes" id="UP000232722">
    <property type="component" value="Unassembled WGS sequence"/>
</dbReference>
<accession>A0A2N0P621</accession>
<reference evidence="1 2" key="1">
    <citation type="submission" date="2016-04" db="EMBL/GenBank/DDBJ databases">
        <title>Genome analyses suggest a sexual origin of heterokaryosis in a supposedly ancient asexual fungus.</title>
        <authorList>
            <person name="Ropars J."/>
            <person name="Sedzielewska K."/>
            <person name="Noel J."/>
            <person name="Charron P."/>
            <person name="Farinelli L."/>
            <person name="Marton T."/>
            <person name="Kruger M."/>
            <person name="Pelin A."/>
            <person name="Brachmann A."/>
            <person name="Corradi N."/>
        </authorList>
    </citation>
    <scope>NUCLEOTIDE SEQUENCE [LARGE SCALE GENOMIC DNA]</scope>
    <source>
        <strain evidence="1 2">A5</strain>
    </source>
</reference>
<organism evidence="1 2">
    <name type="scientific">Rhizophagus irregularis</name>
    <dbReference type="NCBI Taxonomy" id="588596"/>
    <lineage>
        <taxon>Eukaryota</taxon>
        <taxon>Fungi</taxon>
        <taxon>Fungi incertae sedis</taxon>
        <taxon>Mucoromycota</taxon>
        <taxon>Glomeromycotina</taxon>
        <taxon>Glomeromycetes</taxon>
        <taxon>Glomerales</taxon>
        <taxon>Glomeraceae</taxon>
        <taxon>Rhizophagus</taxon>
    </lineage>
</organism>
<dbReference type="EMBL" id="LLXJ01001419">
    <property type="protein sequence ID" value="PKC02268.1"/>
    <property type="molecule type" value="Genomic_DNA"/>
</dbReference>
<protein>
    <submittedName>
        <fullName evidence="1">Uncharacterized protein</fullName>
    </submittedName>
</protein>
<dbReference type="VEuPathDB" id="FungiDB:RhiirFUN_006211"/>
<gene>
    <name evidence="1" type="ORF">RhiirA5_425501</name>
</gene>
<dbReference type="AlphaFoldDB" id="A0A2N0P621"/>
<dbReference type="VEuPathDB" id="FungiDB:FUN_014693"/>
<evidence type="ECO:0000313" key="2">
    <source>
        <dbReference type="Proteomes" id="UP000232722"/>
    </source>
</evidence>
<proteinExistence type="predicted"/>
<reference evidence="1 2" key="2">
    <citation type="submission" date="2017-09" db="EMBL/GenBank/DDBJ databases">
        <title>Extensive intraspecific genome diversity in a model arbuscular mycorrhizal fungus.</title>
        <authorList>
            <person name="Chen E.C."/>
            <person name="Morin E."/>
            <person name="Beaudet D."/>
            <person name="Noel J."/>
            <person name="Ndikumana S."/>
            <person name="Charron P."/>
            <person name="St-Onge C."/>
            <person name="Giorgi J."/>
            <person name="Grigoriev I.V."/>
            <person name="Roux C."/>
            <person name="Martin F.M."/>
            <person name="Corradi N."/>
        </authorList>
    </citation>
    <scope>NUCLEOTIDE SEQUENCE [LARGE SCALE GENOMIC DNA]</scope>
    <source>
        <strain evidence="1 2">A5</strain>
    </source>
</reference>
<comment type="caution">
    <text evidence="1">The sequence shown here is derived from an EMBL/GenBank/DDBJ whole genome shotgun (WGS) entry which is preliminary data.</text>
</comment>
<sequence length="79" mass="9184">MPYKRIDNYNLLWSSSICDEKHGNYGLHGLWYCENGNQLPYNPELVKLYSQYKLEYCLTCNTSSNKLNFAIVTKLGLVV</sequence>